<reference evidence="2 3" key="1">
    <citation type="journal article" date="2020" name="Nature">
        <title>Six reference-quality genomes reveal evolution of bat adaptations.</title>
        <authorList>
            <person name="Jebb D."/>
            <person name="Huang Z."/>
            <person name="Pippel M."/>
            <person name="Hughes G.M."/>
            <person name="Lavrichenko K."/>
            <person name="Devanna P."/>
            <person name="Winkler S."/>
            <person name="Jermiin L.S."/>
            <person name="Skirmuntt E.C."/>
            <person name="Katzourakis A."/>
            <person name="Burkitt-Gray L."/>
            <person name="Ray D.A."/>
            <person name="Sullivan K.A.M."/>
            <person name="Roscito J.G."/>
            <person name="Kirilenko B.M."/>
            <person name="Davalos L.M."/>
            <person name="Corthals A.P."/>
            <person name="Power M.L."/>
            <person name="Jones G."/>
            <person name="Ransome R.D."/>
            <person name="Dechmann D.K.N."/>
            <person name="Locatelli A.G."/>
            <person name="Puechmaille S.J."/>
            <person name="Fedrigo O."/>
            <person name="Jarvis E.D."/>
            <person name="Hiller M."/>
            <person name="Vernes S.C."/>
            <person name="Myers E.W."/>
            <person name="Teeling E.C."/>
        </authorList>
    </citation>
    <scope>NUCLEOTIDE SEQUENCE [LARGE SCALE GENOMIC DNA]</scope>
    <source>
        <strain evidence="2">MMyoMyo1</strain>
        <tissue evidence="2">Flight muscle</tissue>
    </source>
</reference>
<accession>A0A7J7Z6F9</accession>
<sequence>MQIVLTPTHGSDTLGREEWGPAKVAARERDKPPAPWSWAPAAVDWAKMTHVLGACSWPGGNPGSQVQGEAEAEEIRLVGEQLGLIRQAGERLGASGPRLREASRTSPEGSRIGEHAGWAEGDPSPLSSAQNWCTGPRRGVIEKLTW</sequence>
<feature type="region of interest" description="Disordered" evidence="1">
    <location>
        <begin position="1"/>
        <end position="37"/>
    </location>
</feature>
<name>A0A7J7Z6F9_MYOMY</name>
<gene>
    <name evidence="2" type="ORF">mMyoMyo1_010647</name>
</gene>
<evidence type="ECO:0000313" key="2">
    <source>
        <dbReference type="EMBL" id="KAF6369280.1"/>
    </source>
</evidence>
<comment type="caution">
    <text evidence="2">The sequence shown here is derived from an EMBL/GenBank/DDBJ whole genome shotgun (WGS) entry which is preliminary data.</text>
</comment>
<proteinExistence type="predicted"/>
<dbReference type="EMBL" id="JABWUV010000003">
    <property type="protein sequence ID" value="KAF6369280.1"/>
    <property type="molecule type" value="Genomic_DNA"/>
</dbReference>
<dbReference type="Proteomes" id="UP000527355">
    <property type="component" value="Unassembled WGS sequence"/>
</dbReference>
<organism evidence="2 3">
    <name type="scientific">Myotis myotis</name>
    <name type="common">Greater mouse-eared bat</name>
    <name type="synonym">Vespertilio myotis</name>
    <dbReference type="NCBI Taxonomy" id="51298"/>
    <lineage>
        <taxon>Eukaryota</taxon>
        <taxon>Metazoa</taxon>
        <taxon>Chordata</taxon>
        <taxon>Craniata</taxon>
        <taxon>Vertebrata</taxon>
        <taxon>Euteleostomi</taxon>
        <taxon>Mammalia</taxon>
        <taxon>Eutheria</taxon>
        <taxon>Laurasiatheria</taxon>
        <taxon>Chiroptera</taxon>
        <taxon>Yangochiroptera</taxon>
        <taxon>Vespertilionidae</taxon>
        <taxon>Myotis</taxon>
    </lineage>
</organism>
<feature type="region of interest" description="Disordered" evidence="1">
    <location>
        <begin position="92"/>
        <end position="134"/>
    </location>
</feature>
<evidence type="ECO:0000256" key="1">
    <source>
        <dbReference type="SAM" id="MobiDB-lite"/>
    </source>
</evidence>
<evidence type="ECO:0000313" key="3">
    <source>
        <dbReference type="Proteomes" id="UP000527355"/>
    </source>
</evidence>
<feature type="compositionally biased region" description="Basic and acidic residues" evidence="1">
    <location>
        <begin position="14"/>
        <end position="32"/>
    </location>
</feature>
<protein>
    <submittedName>
        <fullName evidence="2">Uncharacterized protein</fullName>
    </submittedName>
</protein>
<dbReference type="AlphaFoldDB" id="A0A7J7Z6F9"/>
<keyword evidence="3" id="KW-1185">Reference proteome</keyword>